<evidence type="ECO:0000259" key="5">
    <source>
        <dbReference type="PROSITE" id="PS50113"/>
    </source>
</evidence>
<organism evidence="8 9">
    <name type="scientific">Noviherbaspirillum denitrificans</name>
    <dbReference type="NCBI Taxonomy" id="1968433"/>
    <lineage>
        <taxon>Bacteria</taxon>
        <taxon>Pseudomonadati</taxon>
        <taxon>Pseudomonadota</taxon>
        <taxon>Betaproteobacteria</taxon>
        <taxon>Burkholderiales</taxon>
        <taxon>Oxalobacteraceae</taxon>
        <taxon>Noviherbaspirillum</taxon>
    </lineage>
</organism>
<comment type="catalytic activity">
    <reaction evidence="1">
        <text>3',3'-c-di-GMP + H2O = 5'-phosphoguanylyl(3'-&gt;5')guanosine + H(+)</text>
        <dbReference type="Rhea" id="RHEA:24902"/>
        <dbReference type="ChEBI" id="CHEBI:15377"/>
        <dbReference type="ChEBI" id="CHEBI:15378"/>
        <dbReference type="ChEBI" id="CHEBI:58754"/>
        <dbReference type="ChEBI" id="CHEBI:58805"/>
        <dbReference type="EC" id="3.1.4.52"/>
    </reaction>
    <physiologicalReaction direction="left-to-right" evidence="1">
        <dbReference type="Rhea" id="RHEA:24903"/>
    </physiologicalReaction>
</comment>
<dbReference type="NCBIfam" id="TIGR00254">
    <property type="entry name" value="GGDEF"/>
    <property type="match status" value="1"/>
</dbReference>
<dbReference type="GO" id="GO:0071111">
    <property type="term" value="F:cyclic-guanylate-specific phosphodiesterase activity"/>
    <property type="evidence" value="ECO:0007669"/>
    <property type="project" value="UniProtKB-EC"/>
</dbReference>
<dbReference type="Pfam" id="PF00990">
    <property type="entry name" value="GGDEF"/>
    <property type="match status" value="1"/>
</dbReference>
<gene>
    <name evidence="8" type="ORF">AYR66_00450</name>
</gene>
<dbReference type="Proteomes" id="UP000197535">
    <property type="component" value="Unassembled WGS sequence"/>
</dbReference>
<dbReference type="SMART" id="SM00448">
    <property type="entry name" value="REC"/>
    <property type="match status" value="1"/>
</dbReference>
<evidence type="ECO:0000313" key="9">
    <source>
        <dbReference type="Proteomes" id="UP000197535"/>
    </source>
</evidence>
<dbReference type="SMART" id="SM00267">
    <property type="entry name" value="GGDEF"/>
    <property type="match status" value="1"/>
</dbReference>
<dbReference type="OrthoDB" id="9813903at2"/>
<feature type="domain" description="PAS" evidence="4">
    <location>
        <begin position="135"/>
        <end position="208"/>
    </location>
</feature>
<dbReference type="InterPro" id="IPR035965">
    <property type="entry name" value="PAS-like_dom_sf"/>
</dbReference>
<comment type="caution">
    <text evidence="8">The sequence shown here is derived from an EMBL/GenBank/DDBJ whole genome shotgun (WGS) entry which is preliminary data.</text>
</comment>
<dbReference type="PROSITE" id="PS50110">
    <property type="entry name" value="RESPONSE_REGULATORY"/>
    <property type="match status" value="1"/>
</dbReference>
<dbReference type="SMART" id="SM00052">
    <property type="entry name" value="EAL"/>
    <property type="match status" value="1"/>
</dbReference>
<dbReference type="PROSITE" id="PS50887">
    <property type="entry name" value="GGDEF"/>
    <property type="match status" value="1"/>
</dbReference>
<protein>
    <submittedName>
        <fullName evidence="8">Diguanylate cyclase</fullName>
    </submittedName>
</protein>
<dbReference type="Gene3D" id="3.30.450.20">
    <property type="entry name" value="PAS domain"/>
    <property type="match status" value="1"/>
</dbReference>
<dbReference type="GO" id="GO:0071732">
    <property type="term" value="P:cellular response to nitric oxide"/>
    <property type="evidence" value="ECO:0007669"/>
    <property type="project" value="UniProtKB-ARBA"/>
</dbReference>
<name>A0A254T733_9BURK</name>
<dbReference type="PROSITE" id="PS50112">
    <property type="entry name" value="PAS"/>
    <property type="match status" value="1"/>
</dbReference>
<dbReference type="Pfam" id="PF00563">
    <property type="entry name" value="EAL"/>
    <property type="match status" value="1"/>
</dbReference>
<evidence type="ECO:0000256" key="2">
    <source>
        <dbReference type="PROSITE-ProRule" id="PRU00169"/>
    </source>
</evidence>
<dbReference type="Pfam" id="PF00072">
    <property type="entry name" value="Response_reg"/>
    <property type="match status" value="1"/>
</dbReference>
<dbReference type="SUPFAM" id="SSF55073">
    <property type="entry name" value="Nucleotide cyclase"/>
    <property type="match status" value="1"/>
</dbReference>
<feature type="domain" description="GGDEF" evidence="7">
    <location>
        <begin position="297"/>
        <end position="430"/>
    </location>
</feature>
<feature type="domain" description="Response regulatory" evidence="3">
    <location>
        <begin position="5"/>
        <end position="122"/>
    </location>
</feature>
<dbReference type="InterPro" id="IPR001633">
    <property type="entry name" value="EAL_dom"/>
</dbReference>
<evidence type="ECO:0000259" key="6">
    <source>
        <dbReference type="PROSITE" id="PS50883"/>
    </source>
</evidence>
<dbReference type="PANTHER" id="PTHR44757:SF2">
    <property type="entry name" value="BIOFILM ARCHITECTURE MAINTENANCE PROTEIN MBAA"/>
    <property type="match status" value="1"/>
</dbReference>
<dbReference type="FunFam" id="3.30.70.270:FF:000001">
    <property type="entry name" value="Diguanylate cyclase domain protein"/>
    <property type="match status" value="1"/>
</dbReference>
<accession>A0A254T733</accession>
<dbReference type="InterPro" id="IPR000700">
    <property type="entry name" value="PAS-assoc_C"/>
</dbReference>
<evidence type="ECO:0000259" key="3">
    <source>
        <dbReference type="PROSITE" id="PS50110"/>
    </source>
</evidence>
<sequence>MPANTVLVITGEAADANLIRASLAAARDGPFATEWTPDLSTGLSRLRTGGVDIVLVNLFLPDSSGAETFDALFSLVPSTPIMVLCDEENEPAAIETVQRGAQGYLSKGFFPNALIPQALRSIIQRKKVEEALYLEKERARVTLECIGDGVLSTDVSCKVTYLNMQAERMTGWAREEARGRPIAEVLKLIDGETREPARNPVELVIANGKNMALYARSVLVRRDGLEIPVEDSAAPIFDMAGAITGAVVTFRDVSETRAMADRMAHLAEHDYLTGLPNRLLFNDRLAQATAYAKRHQTKVAVLFLDLDNFKHINDSLGHTIGDRLLESVSKRLVAQVRQSDTVSRLGGDEFVIMILEESHTEHANIAAEKVLRALAEPHVISGHELHITTSIGISVYPSDGEDVETLIKNADTAMYHAKRNGRNDFQFFNNEMNVWAVERQATEADLRKAIDRNEFVLHYQPKIDLASGQVTGAEALVRWLHPRRGVVFPDSFIPVAEDSGLIVAIGRIVLRGACQQAKTWLDQGLGSFVVSVNVSALEFRDKNFIRSTREALQETALDPCFLQIELTESVLMRNVDSSIPILHELKQLGVQLAVDDFGTGYSSLSYLSRLPIDVLKIDQSFVQRISSKSDDCIIASAVISMGASLRQRVIAEGVETQEQLNFLNTHRCNEGQGFLFSAPVPAEEFGRLIRECVVTPARPQ</sequence>
<dbReference type="Pfam" id="PF00989">
    <property type="entry name" value="PAS"/>
    <property type="match status" value="1"/>
</dbReference>
<dbReference type="GO" id="GO:0000160">
    <property type="term" value="P:phosphorelay signal transduction system"/>
    <property type="evidence" value="ECO:0007669"/>
    <property type="project" value="InterPro"/>
</dbReference>
<evidence type="ECO:0000313" key="8">
    <source>
        <dbReference type="EMBL" id="OWW18459.1"/>
    </source>
</evidence>
<dbReference type="PROSITE" id="PS50883">
    <property type="entry name" value="EAL"/>
    <property type="match status" value="1"/>
</dbReference>
<dbReference type="AlphaFoldDB" id="A0A254T733"/>
<dbReference type="CDD" id="cd01948">
    <property type="entry name" value="EAL"/>
    <property type="match status" value="1"/>
</dbReference>
<dbReference type="SUPFAM" id="SSF141868">
    <property type="entry name" value="EAL domain-like"/>
    <property type="match status" value="1"/>
</dbReference>
<reference evidence="8 9" key="1">
    <citation type="submission" date="2016-02" db="EMBL/GenBank/DDBJ databases">
        <authorList>
            <person name="Wen L."/>
            <person name="He K."/>
            <person name="Yang H."/>
        </authorList>
    </citation>
    <scope>NUCLEOTIDE SEQUENCE [LARGE SCALE GENOMIC DNA]</scope>
    <source>
        <strain evidence="8 9">TSA40</strain>
    </source>
</reference>
<evidence type="ECO:0000259" key="7">
    <source>
        <dbReference type="PROSITE" id="PS50887"/>
    </source>
</evidence>
<dbReference type="FunFam" id="3.20.20.450:FF:000001">
    <property type="entry name" value="Cyclic di-GMP phosphodiesterase yahA"/>
    <property type="match status" value="1"/>
</dbReference>
<feature type="domain" description="PAC" evidence="5">
    <location>
        <begin position="213"/>
        <end position="265"/>
    </location>
</feature>
<keyword evidence="9" id="KW-1185">Reference proteome</keyword>
<dbReference type="InterPro" id="IPR043128">
    <property type="entry name" value="Rev_trsase/Diguanyl_cyclase"/>
</dbReference>
<dbReference type="GO" id="GO:0006355">
    <property type="term" value="P:regulation of DNA-templated transcription"/>
    <property type="evidence" value="ECO:0007669"/>
    <property type="project" value="InterPro"/>
</dbReference>
<dbReference type="SUPFAM" id="SSF55785">
    <property type="entry name" value="PYP-like sensor domain (PAS domain)"/>
    <property type="match status" value="1"/>
</dbReference>
<dbReference type="Gene3D" id="3.20.20.450">
    <property type="entry name" value="EAL domain"/>
    <property type="match status" value="1"/>
</dbReference>
<dbReference type="SMART" id="SM00091">
    <property type="entry name" value="PAS"/>
    <property type="match status" value="1"/>
</dbReference>
<feature type="domain" description="EAL" evidence="6">
    <location>
        <begin position="439"/>
        <end position="693"/>
    </location>
</feature>
<dbReference type="InterPro" id="IPR011006">
    <property type="entry name" value="CheY-like_superfamily"/>
</dbReference>
<dbReference type="NCBIfam" id="TIGR00229">
    <property type="entry name" value="sensory_box"/>
    <property type="match status" value="1"/>
</dbReference>
<dbReference type="CDD" id="cd01949">
    <property type="entry name" value="GGDEF"/>
    <property type="match status" value="1"/>
</dbReference>
<dbReference type="PANTHER" id="PTHR44757">
    <property type="entry name" value="DIGUANYLATE CYCLASE DGCP"/>
    <property type="match status" value="1"/>
</dbReference>
<proteinExistence type="predicted"/>
<dbReference type="InterPro" id="IPR052155">
    <property type="entry name" value="Biofilm_reg_signaling"/>
</dbReference>
<dbReference type="EMBL" id="LSTO01000005">
    <property type="protein sequence ID" value="OWW18459.1"/>
    <property type="molecule type" value="Genomic_DNA"/>
</dbReference>
<dbReference type="InterPro" id="IPR013767">
    <property type="entry name" value="PAS_fold"/>
</dbReference>
<dbReference type="PROSITE" id="PS50113">
    <property type="entry name" value="PAC"/>
    <property type="match status" value="1"/>
</dbReference>
<comment type="caution">
    <text evidence="2">Lacks conserved residue(s) required for the propagation of feature annotation.</text>
</comment>
<dbReference type="Gene3D" id="3.30.70.270">
    <property type="match status" value="1"/>
</dbReference>
<dbReference type="SUPFAM" id="SSF52172">
    <property type="entry name" value="CheY-like"/>
    <property type="match status" value="1"/>
</dbReference>
<dbReference type="InterPro" id="IPR000014">
    <property type="entry name" value="PAS"/>
</dbReference>
<dbReference type="InterPro" id="IPR000160">
    <property type="entry name" value="GGDEF_dom"/>
</dbReference>
<dbReference type="CDD" id="cd00130">
    <property type="entry name" value="PAS"/>
    <property type="match status" value="1"/>
</dbReference>
<dbReference type="InterPro" id="IPR029787">
    <property type="entry name" value="Nucleotide_cyclase"/>
</dbReference>
<dbReference type="Gene3D" id="3.40.50.2300">
    <property type="match status" value="1"/>
</dbReference>
<dbReference type="InterPro" id="IPR001789">
    <property type="entry name" value="Sig_transdc_resp-reg_receiver"/>
</dbReference>
<dbReference type="InterPro" id="IPR035919">
    <property type="entry name" value="EAL_sf"/>
</dbReference>
<evidence type="ECO:0000256" key="1">
    <source>
        <dbReference type="ARBA" id="ARBA00051114"/>
    </source>
</evidence>
<evidence type="ECO:0000259" key="4">
    <source>
        <dbReference type="PROSITE" id="PS50112"/>
    </source>
</evidence>